<keyword evidence="1" id="KW-0472">Membrane</keyword>
<evidence type="ECO:0008006" key="4">
    <source>
        <dbReference type="Google" id="ProtNLM"/>
    </source>
</evidence>
<protein>
    <recommendedName>
        <fullName evidence="4">DUF3139 domain-containing protein</fullName>
    </recommendedName>
</protein>
<keyword evidence="3" id="KW-1185">Reference proteome</keyword>
<sequence>MTKKKRWLWIVGVGFIAVILLMVVYVSNIGYSHAKAMYNLQFSDKVVVQIEEQDGYESYLTRRSVDTKNLLIDAMNKDHWTYVTQEGSGYFFQKDNDKAIITSQIWNHRYVIYKVKNDIVNLEH</sequence>
<reference evidence="2 3" key="1">
    <citation type="submission" date="2017-01" db="EMBL/GenBank/DDBJ databases">
        <authorList>
            <person name="Varghese N."/>
            <person name="Submissions S."/>
        </authorList>
    </citation>
    <scope>NUCLEOTIDE SEQUENCE [LARGE SCALE GENOMIC DNA]</scope>
    <source>
        <strain evidence="2 3">ATCC 23464</strain>
    </source>
</reference>
<comment type="caution">
    <text evidence="2">The sequence shown here is derived from an EMBL/GenBank/DDBJ whole genome shotgun (WGS) entry which is preliminary data.</text>
</comment>
<dbReference type="EMBL" id="FTNK01000024">
    <property type="protein sequence ID" value="SIR62671.1"/>
    <property type="molecule type" value="Genomic_DNA"/>
</dbReference>
<evidence type="ECO:0000256" key="1">
    <source>
        <dbReference type="SAM" id="Phobius"/>
    </source>
</evidence>
<feature type="transmembrane region" description="Helical" evidence="1">
    <location>
        <begin position="7"/>
        <end position="27"/>
    </location>
</feature>
<dbReference type="RefSeq" id="WP_068584786.1">
    <property type="nucleotide sequence ID" value="NZ_FTNK01000024.1"/>
</dbReference>
<gene>
    <name evidence="2" type="ORF">SAMN05421578_12425</name>
</gene>
<organism evidence="2 3">
    <name type="scientific">Paenibacillus macquariensis</name>
    <dbReference type="NCBI Taxonomy" id="948756"/>
    <lineage>
        <taxon>Bacteria</taxon>
        <taxon>Bacillati</taxon>
        <taxon>Bacillota</taxon>
        <taxon>Bacilli</taxon>
        <taxon>Bacillales</taxon>
        <taxon>Paenibacillaceae</taxon>
        <taxon>Paenibacillus</taxon>
    </lineage>
</organism>
<accession>A0ABY1KCY6</accession>
<keyword evidence="1" id="KW-1133">Transmembrane helix</keyword>
<name>A0ABY1KCY6_9BACL</name>
<proteinExistence type="predicted"/>
<evidence type="ECO:0000313" key="3">
    <source>
        <dbReference type="Proteomes" id="UP000186666"/>
    </source>
</evidence>
<evidence type="ECO:0000313" key="2">
    <source>
        <dbReference type="EMBL" id="SIR62671.1"/>
    </source>
</evidence>
<keyword evidence="1" id="KW-0812">Transmembrane</keyword>
<dbReference type="Proteomes" id="UP000186666">
    <property type="component" value="Unassembled WGS sequence"/>
</dbReference>